<evidence type="ECO:0000256" key="2">
    <source>
        <dbReference type="SAM" id="SignalP"/>
    </source>
</evidence>
<keyword evidence="2" id="KW-0732">Signal</keyword>
<evidence type="ECO:0000313" key="5">
    <source>
        <dbReference type="Proteomes" id="UP000297975"/>
    </source>
</evidence>
<feature type="chain" id="PRO_5038414532" evidence="2">
    <location>
        <begin position="22"/>
        <end position="214"/>
    </location>
</feature>
<gene>
    <name evidence="4" type="ORF">E3U55_12765</name>
</gene>
<feature type="compositionally biased region" description="Gly residues" evidence="1">
    <location>
        <begin position="196"/>
        <end position="214"/>
    </location>
</feature>
<protein>
    <submittedName>
        <fullName evidence="4">Spore gernimation protein GerD</fullName>
    </submittedName>
</protein>
<evidence type="ECO:0000256" key="1">
    <source>
        <dbReference type="SAM" id="MobiDB-lite"/>
    </source>
</evidence>
<evidence type="ECO:0000259" key="3">
    <source>
        <dbReference type="Pfam" id="PF17898"/>
    </source>
</evidence>
<sequence length="214" mass="23717">MKTRHILILIFIMLLTACTQGGGQSKQSPEYEATKKMVVDILKTDDGKKAVKEILTEEEMKQQLVINSDVVKKSVEQLTDEKKGKEFWTKMFEDPSFVQTYVQATKEANEKLIKGLMNDSTYQAQMLQLFQNEEMQKMLQSALKSQQFREHLEKTIQETLNSPLFKARMTEVLLKAAEEQQKSQGGGQGQDQQQQSGGGGGQSGGSSSGGGGGS</sequence>
<reference evidence="4 5" key="1">
    <citation type="submission" date="2019-03" db="EMBL/GenBank/DDBJ databases">
        <authorList>
            <person name="He R.-H."/>
        </authorList>
    </citation>
    <scope>NUCLEOTIDE SEQUENCE [LARGE SCALE GENOMIC DNA]</scope>
    <source>
        <strain evidence="5">SH 714</strain>
    </source>
</reference>
<accession>A0A4Y8ILA4</accession>
<dbReference type="Pfam" id="PF17898">
    <property type="entry name" value="GerD"/>
    <property type="match status" value="1"/>
</dbReference>
<feature type="signal peptide" evidence="2">
    <location>
        <begin position="1"/>
        <end position="21"/>
    </location>
</feature>
<dbReference type="OrthoDB" id="2375836at2"/>
<comment type="caution">
    <text evidence="4">The sequence shown here is derived from an EMBL/GenBank/DDBJ whole genome shotgun (WGS) entry which is preliminary data.</text>
</comment>
<dbReference type="PROSITE" id="PS51257">
    <property type="entry name" value="PROKAR_LIPOPROTEIN"/>
    <property type="match status" value="1"/>
</dbReference>
<dbReference type="AlphaFoldDB" id="A0A4Y8ILA4"/>
<name>A0A4Y8ILA4_9BACI</name>
<keyword evidence="5" id="KW-1185">Reference proteome</keyword>
<dbReference type="Proteomes" id="UP000297975">
    <property type="component" value="Unassembled WGS sequence"/>
</dbReference>
<feature type="domain" description="Spore germination GerD central core" evidence="3">
    <location>
        <begin position="64"/>
        <end position="177"/>
    </location>
</feature>
<dbReference type="InterPro" id="IPR041262">
    <property type="entry name" value="GerD_central"/>
</dbReference>
<feature type="region of interest" description="Disordered" evidence="1">
    <location>
        <begin position="176"/>
        <end position="214"/>
    </location>
</feature>
<dbReference type="EMBL" id="SOPW01000015">
    <property type="protein sequence ID" value="TFB14669.1"/>
    <property type="molecule type" value="Genomic_DNA"/>
</dbReference>
<evidence type="ECO:0000313" key="4">
    <source>
        <dbReference type="EMBL" id="TFB14669.1"/>
    </source>
</evidence>
<proteinExistence type="predicted"/>
<dbReference type="NCBIfam" id="NF040801">
    <property type="entry name" value="spore_GerD"/>
    <property type="match status" value="1"/>
</dbReference>
<organism evidence="4 5">
    <name type="scientific">Filobacillus milosensis</name>
    <dbReference type="NCBI Taxonomy" id="94137"/>
    <lineage>
        <taxon>Bacteria</taxon>
        <taxon>Bacillati</taxon>
        <taxon>Bacillota</taxon>
        <taxon>Bacilli</taxon>
        <taxon>Bacillales</taxon>
        <taxon>Bacillaceae</taxon>
        <taxon>Filobacillus</taxon>
    </lineage>
</organism>
<dbReference type="RefSeq" id="WP_134340864.1">
    <property type="nucleotide sequence ID" value="NZ_SOPW01000015.1"/>
</dbReference>